<name>A0A812I0F1_9DINO</name>
<dbReference type="AlphaFoldDB" id="A0A812I0F1"/>
<evidence type="ECO:0000313" key="2">
    <source>
        <dbReference type="Proteomes" id="UP000604046"/>
    </source>
</evidence>
<accession>A0A812I0F1</accession>
<protein>
    <submittedName>
        <fullName evidence="1">Uncharacterized protein</fullName>
    </submittedName>
</protein>
<gene>
    <name evidence="1" type="ORF">SNAT2548_LOCUS2200</name>
</gene>
<comment type="caution">
    <text evidence="1">The sequence shown here is derived from an EMBL/GenBank/DDBJ whole genome shotgun (WGS) entry which is preliminary data.</text>
</comment>
<proteinExistence type="predicted"/>
<sequence>MGNTQYRTKKVDSSALVLHNVQDDPGWMRWYEKQAIAGDMVWDRDALGGMSPPSGGPCGLEAFDWVLQAAVHLKKIREPGDIDWRWALNGTGDHELRHALDQTDLGYKIREGLRFDQVDPHLREGKPVMVCLCHRYRWSDGDTGKLHWIVLNGFVNNDENWYWFVSNGSIPGIVGADAVKFLVNKNIGKPFELGAYINNRVILVDW</sequence>
<reference evidence="1" key="1">
    <citation type="submission" date="2021-02" db="EMBL/GenBank/DDBJ databases">
        <authorList>
            <person name="Dougan E. K."/>
            <person name="Rhodes N."/>
            <person name="Thang M."/>
            <person name="Chan C."/>
        </authorList>
    </citation>
    <scope>NUCLEOTIDE SEQUENCE</scope>
</reference>
<organism evidence="1 2">
    <name type="scientific">Symbiodinium natans</name>
    <dbReference type="NCBI Taxonomy" id="878477"/>
    <lineage>
        <taxon>Eukaryota</taxon>
        <taxon>Sar</taxon>
        <taxon>Alveolata</taxon>
        <taxon>Dinophyceae</taxon>
        <taxon>Suessiales</taxon>
        <taxon>Symbiodiniaceae</taxon>
        <taxon>Symbiodinium</taxon>
    </lineage>
</organism>
<dbReference type="EMBL" id="CAJNDS010000123">
    <property type="protein sequence ID" value="CAE6966269.1"/>
    <property type="molecule type" value="Genomic_DNA"/>
</dbReference>
<keyword evidence="2" id="KW-1185">Reference proteome</keyword>
<dbReference type="Proteomes" id="UP000604046">
    <property type="component" value="Unassembled WGS sequence"/>
</dbReference>
<evidence type="ECO:0000313" key="1">
    <source>
        <dbReference type="EMBL" id="CAE6966269.1"/>
    </source>
</evidence>